<feature type="non-terminal residue" evidence="1">
    <location>
        <position position="1"/>
    </location>
</feature>
<proteinExistence type="predicted"/>
<evidence type="ECO:0008006" key="3">
    <source>
        <dbReference type="Google" id="ProtNLM"/>
    </source>
</evidence>
<sequence length="103" mass="11728">GPADSYFVWQKNGQKMKACIAEQSHKLLDGRVHVLSWLKDAVSENTEYKCSFFSEVGSVTSEVLITAGEKDSAGQDGWTQDLDAWRSAVSEHDEMMRNWRKTW</sequence>
<organism evidence="1 2">
    <name type="scientific">Eurypyga helias</name>
    <name type="common">Sunbittern</name>
    <name type="synonym">Ardea helias</name>
    <dbReference type="NCBI Taxonomy" id="54383"/>
    <lineage>
        <taxon>Eukaryota</taxon>
        <taxon>Metazoa</taxon>
        <taxon>Chordata</taxon>
        <taxon>Craniata</taxon>
        <taxon>Vertebrata</taxon>
        <taxon>Euteleostomi</taxon>
        <taxon>Archelosauria</taxon>
        <taxon>Archosauria</taxon>
        <taxon>Dinosauria</taxon>
        <taxon>Saurischia</taxon>
        <taxon>Theropoda</taxon>
        <taxon>Coelurosauria</taxon>
        <taxon>Aves</taxon>
        <taxon>Neognathae</taxon>
        <taxon>Neoaves</taxon>
        <taxon>Phaethontimorphae</taxon>
        <taxon>Eurypygiformes</taxon>
        <taxon>Eurypygidae</taxon>
        <taxon>Eurypyga</taxon>
    </lineage>
</organism>
<dbReference type="AlphaFoldDB" id="A0A093JKZ5"/>
<keyword evidence="2" id="KW-1185">Reference proteome</keyword>
<name>A0A093JKZ5_EURHL</name>
<dbReference type="EMBL" id="KK579175">
    <property type="protein sequence ID" value="KFW12502.1"/>
    <property type="molecule type" value="Genomic_DNA"/>
</dbReference>
<reference evidence="1 2" key="1">
    <citation type="submission" date="2014-04" db="EMBL/GenBank/DDBJ databases">
        <title>Genome evolution of avian class.</title>
        <authorList>
            <person name="Zhang G."/>
            <person name="Li C."/>
        </authorList>
    </citation>
    <scope>NUCLEOTIDE SEQUENCE [LARGE SCALE GENOMIC DNA]</scope>
    <source>
        <strain evidence="1">BGI_N326</strain>
    </source>
</reference>
<protein>
    <recommendedName>
        <fullName evidence="3">Ig-like domain-containing protein</fullName>
    </recommendedName>
</protein>
<dbReference type="SUPFAM" id="SSF48726">
    <property type="entry name" value="Immunoglobulin"/>
    <property type="match status" value="1"/>
</dbReference>
<feature type="non-terminal residue" evidence="1">
    <location>
        <position position="103"/>
    </location>
</feature>
<evidence type="ECO:0000313" key="1">
    <source>
        <dbReference type="EMBL" id="KFW12502.1"/>
    </source>
</evidence>
<accession>A0A093JKZ5</accession>
<gene>
    <name evidence="1" type="ORF">N326_05749</name>
</gene>
<evidence type="ECO:0000313" key="2">
    <source>
        <dbReference type="Proteomes" id="UP000054232"/>
    </source>
</evidence>
<dbReference type="Proteomes" id="UP000054232">
    <property type="component" value="Unassembled WGS sequence"/>
</dbReference>
<dbReference type="InterPro" id="IPR036179">
    <property type="entry name" value="Ig-like_dom_sf"/>
</dbReference>